<evidence type="ECO:0000256" key="5">
    <source>
        <dbReference type="ARBA" id="ARBA00022723"/>
    </source>
</evidence>
<dbReference type="InterPro" id="IPR049980">
    <property type="entry name" value="LTA4H_cat"/>
</dbReference>
<feature type="binding site" evidence="10">
    <location>
        <begin position="236"/>
        <end position="241"/>
    </location>
    <ligand>
        <name>a peptide</name>
        <dbReference type="ChEBI" id="CHEBI:60466"/>
    </ligand>
</feature>
<comment type="cofactor">
    <cofactor evidence="11">
        <name>Zn(2+)</name>
        <dbReference type="ChEBI" id="CHEBI:29105"/>
    </cofactor>
    <text evidence="11">Binds 1 zinc ion per subunit.</text>
</comment>
<sequence>SLNSTETCTPTGICASVHCLWSFLCFVASLVTLTCECQISTFESTLDSSDLSVVSVTANGQPVSLPSSLSVLMVTYETSPSATALQWLTPEQTAGKKHPYLFSQCQAHHCRSMIPCQDTPSIKHTYYAQVSVPKDLVTVMSAVRDGQEVDPQDSGRIIYRFRQTVPMPSYLIAIVAGALESREIGPRSRVWSEKEFVDKAAFEFSETEAMLKTAEELAGPYVWGQYDVLVLPPSFPYGGMENPCLTFATPTLLVIAHEISHSWTGNLVTNKTWEHFWLNEGHTVYLERMIGRCLESEQFRQFKAIGGWKDLQDSVNTFGANNPLTNLVPSLQDVNPDDAFSSVPYEKGFALLYHLEEQLGGPEVFMGFVKSYIQRFAYSSVTTEEWKNYLFAYFKDKVDILNKVDWNAWMFTPGMPPVKPQYDTTMADACNALSQRWLQAKDQDLNSFKQSDVKTLSSHQVIEFLSLLLQEDPLPLTHVKKMQEVYDLNAYMNAEIRFRWLRLCVRSRWEEVVPLALKMATDQGRMKFTRPLFREVFNFEKFRDEALRVFLAHRAGMHPVTSGLVSKDLKVDVSNAASQ</sequence>
<dbReference type="GO" id="GO:0005829">
    <property type="term" value="C:cytosol"/>
    <property type="evidence" value="ECO:0007669"/>
    <property type="project" value="TreeGrafter"/>
</dbReference>
<dbReference type="InterPro" id="IPR001930">
    <property type="entry name" value="Peptidase_M1"/>
</dbReference>
<dbReference type="InterPro" id="IPR042097">
    <property type="entry name" value="Aminopeptidase_N-like_N_sf"/>
</dbReference>
<evidence type="ECO:0000259" key="13">
    <source>
        <dbReference type="SMART" id="SM01263"/>
    </source>
</evidence>
<feature type="chain" id="PRO_5025376273" evidence="12">
    <location>
        <begin position="30"/>
        <end position="579"/>
    </location>
</feature>
<evidence type="ECO:0000256" key="9">
    <source>
        <dbReference type="PIRSR" id="PIRSR634015-1"/>
    </source>
</evidence>
<keyword evidence="6" id="KW-0378">Hydrolase</keyword>
<dbReference type="SUPFAM" id="SSF48371">
    <property type="entry name" value="ARM repeat"/>
    <property type="match status" value="1"/>
</dbReference>
<dbReference type="Gene3D" id="1.25.40.320">
    <property type="entry name" value="Peptidase M1, leukotriene A4 hydrolase/aminopeptidase C-terminal domain"/>
    <property type="match status" value="1"/>
</dbReference>
<evidence type="ECO:0000256" key="3">
    <source>
        <dbReference type="ARBA" id="ARBA00022490"/>
    </source>
</evidence>
<dbReference type="InterPro" id="IPR014782">
    <property type="entry name" value="Peptidase_M1_dom"/>
</dbReference>
<evidence type="ECO:0000256" key="2">
    <source>
        <dbReference type="ARBA" id="ARBA00010136"/>
    </source>
</evidence>
<dbReference type="Gene3D" id="1.10.390.10">
    <property type="entry name" value="Neutral Protease Domain 2"/>
    <property type="match status" value="1"/>
</dbReference>
<evidence type="ECO:0000256" key="7">
    <source>
        <dbReference type="ARBA" id="ARBA00022833"/>
    </source>
</evidence>
<dbReference type="Gene3D" id="3.30.2010.30">
    <property type="match status" value="1"/>
</dbReference>
<keyword evidence="12" id="KW-0732">Signal</keyword>
<reference evidence="15" key="1">
    <citation type="submission" date="2012-01" db="EMBL/GenBank/DDBJ databases">
        <title>The Genome Sequence of Oreochromis niloticus (Nile Tilapia).</title>
        <authorList>
            <consortium name="Broad Institute Genome Assembly Team"/>
            <consortium name="Broad Institute Sequencing Platform"/>
            <person name="Di Palma F."/>
            <person name="Johnson J."/>
            <person name="Lander E.S."/>
            <person name="Lindblad-Toh K."/>
        </authorList>
    </citation>
    <scope>NUCLEOTIDE SEQUENCE [LARGE SCALE GENOMIC DNA]</scope>
</reference>
<dbReference type="GO" id="GO:0019370">
    <property type="term" value="P:leukotriene biosynthetic process"/>
    <property type="evidence" value="ECO:0007669"/>
    <property type="project" value="TreeGrafter"/>
</dbReference>
<keyword evidence="4" id="KW-0645">Protease</keyword>
<dbReference type="InterPro" id="IPR027268">
    <property type="entry name" value="Peptidase_M4/M1_CTD_sf"/>
</dbReference>
<dbReference type="GO" id="GO:0008270">
    <property type="term" value="F:zinc ion binding"/>
    <property type="evidence" value="ECO:0007669"/>
    <property type="project" value="InterPro"/>
</dbReference>
<evidence type="ECO:0000256" key="6">
    <source>
        <dbReference type="ARBA" id="ARBA00022801"/>
    </source>
</evidence>
<dbReference type="InterPro" id="IPR015211">
    <property type="entry name" value="Peptidase_M1_C"/>
</dbReference>
<feature type="binding site" evidence="10">
    <location>
        <begin position="104"/>
        <end position="106"/>
    </location>
    <ligand>
        <name>a peptide</name>
        <dbReference type="ChEBI" id="CHEBI:60466"/>
    </ligand>
</feature>
<proteinExistence type="inferred from homology"/>
<dbReference type="PANTHER" id="PTHR45726:SF3">
    <property type="entry name" value="LEUKOTRIENE A-4 HYDROLASE"/>
    <property type="match status" value="1"/>
</dbReference>
<keyword evidence="15" id="KW-1185">Reference proteome</keyword>
<dbReference type="Gene3D" id="2.60.40.1730">
    <property type="entry name" value="tricorn interacting facor f3 domain"/>
    <property type="match status" value="1"/>
</dbReference>
<dbReference type="FunFam" id="1.25.40.320:FF:000001">
    <property type="entry name" value="Leukotriene A(4) hydrolase"/>
    <property type="match status" value="1"/>
</dbReference>
<feature type="binding site" evidence="11">
    <location>
        <position position="280"/>
    </location>
    <ligand>
        <name>Zn(2+)</name>
        <dbReference type="ChEBI" id="CHEBI:29105"/>
        <note>catalytic</note>
    </ligand>
</feature>
<organism evidence="14 15">
    <name type="scientific">Oreochromis niloticus</name>
    <name type="common">Nile tilapia</name>
    <name type="synonym">Tilapia nilotica</name>
    <dbReference type="NCBI Taxonomy" id="8128"/>
    <lineage>
        <taxon>Eukaryota</taxon>
        <taxon>Metazoa</taxon>
        <taxon>Chordata</taxon>
        <taxon>Craniata</taxon>
        <taxon>Vertebrata</taxon>
        <taxon>Euteleostomi</taxon>
        <taxon>Actinopterygii</taxon>
        <taxon>Neopterygii</taxon>
        <taxon>Teleostei</taxon>
        <taxon>Neoteleostei</taxon>
        <taxon>Acanthomorphata</taxon>
        <taxon>Ovalentaria</taxon>
        <taxon>Cichlomorphae</taxon>
        <taxon>Cichliformes</taxon>
        <taxon>Cichlidae</taxon>
        <taxon>African cichlids</taxon>
        <taxon>Pseudocrenilabrinae</taxon>
        <taxon>Oreochromini</taxon>
        <taxon>Oreochromis</taxon>
    </lineage>
</organism>
<feature type="active site" description="Proton acceptor" evidence="9">
    <location>
        <position position="258"/>
    </location>
</feature>
<dbReference type="CDD" id="cd09599">
    <property type="entry name" value="M1_LTA4H"/>
    <property type="match status" value="1"/>
</dbReference>
<comment type="similarity">
    <text evidence="2">Belongs to the peptidase M1 family.</text>
</comment>
<dbReference type="FunFam" id="1.10.390.10:FF:000003">
    <property type="entry name" value="Leukotriene A(4) hydrolase"/>
    <property type="match status" value="1"/>
</dbReference>
<evidence type="ECO:0000256" key="4">
    <source>
        <dbReference type="ARBA" id="ARBA00022670"/>
    </source>
</evidence>
<keyword evidence="7 11" id="KW-0862">Zinc</keyword>
<evidence type="ECO:0000256" key="11">
    <source>
        <dbReference type="PIRSR" id="PIRSR634015-3"/>
    </source>
</evidence>
<dbReference type="SUPFAM" id="SSF55486">
    <property type="entry name" value="Metalloproteases ('zincins'), catalytic domain"/>
    <property type="match status" value="1"/>
</dbReference>
<dbReference type="GeneTree" id="ENSGT00940000156375"/>
<dbReference type="SUPFAM" id="SSF63737">
    <property type="entry name" value="Leukotriene A4 hydrolase N-terminal domain"/>
    <property type="match status" value="1"/>
</dbReference>
<feature type="binding site" evidence="10">
    <location>
        <begin position="525"/>
        <end position="527"/>
    </location>
    <ligand>
        <name>a peptide</name>
        <dbReference type="ChEBI" id="CHEBI:60466"/>
    </ligand>
</feature>
<comment type="subcellular location">
    <subcellularLocation>
        <location evidence="1">Cytoplasm</location>
    </subcellularLocation>
</comment>
<dbReference type="Ensembl" id="ENSONIT00000009571.2">
    <property type="protein sequence ID" value="ENSONIP00000009565.2"/>
    <property type="gene ID" value="ENSONIG00000007586.2"/>
</dbReference>
<dbReference type="GO" id="GO:0004301">
    <property type="term" value="F:epoxide hydrolase activity"/>
    <property type="evidence" value="ECO:0007669"/>
    <property type="project" value="TreeGrafter"/>
</dbReference>
<dbReference type="GO" id="GO:0004463">
    <property type="term" value="F:leukotriene-A4 hydrolase activity"/>
    <property type="evidence" value="ECO:0007669"/>
    <property type="project" value="TreeGrafter"/>
</dbReference>
<dbReference type="GO" id="GO:0005634">
    <property type="term" value="C:nucleus"/>
    <property type="evidence" value="ECO:0007669"/>
    <property type="project" value="TreeGrafter"/>
</dbReference>
<reference evidence="14" key="3">
    <citation type="submission" date="2025-09" db="UniProtKB">
        <authorList>
            <consortium name="Ensembl"/>
        </authorList>
    </citation>
    <scope>IDENTIFICATION</scope>
</reference>
<dbReference type="Pfam" id="PF17900">
    <property type="entry name" value="Peptidase_M1_N"/>
    <property type="match status" value="1"/>
</dbReference>
<dbReference type="SMART" id="SM01263">
    <property type="entry name" value="Leuk-A4-hydro_C"/>
    <property type="match status" value="1"/>
</dbReference>
<feature type="domain" description="Peptidase M1 leukotriene A4 hydrolase/aminopeptidase C-terminal" evidence="13">
    <location>
        <begin position="425"/>
        <end position="569"/>
    </location>
</feature>
<evidence type="ECO:0000256" key="12">
    <source>
        <dbReference type="SAM" id="SignalP"/>
    </source>
</evidence>
<dbReference type="PRINTS" id="PR00756">
    <property type="entry name" value="ALADIPTASE"/>
</dbReference>
<dbReference type="InterPro" id="IPR016024">
    <property type="entry name" value="ARM-type_fold"/>
</dbReference>
<reference evidence="14" key="2">
    <citation type="submission" date="2025-08" db="UniProtKB">
        <authorList>
            <consortium name="Ensembl"/>
        </authorList>
    </citation>
    <scope>IDENTIFICATION</scope>
</reference>
<name>I3JL21_ORENI</name>
<dbReference type="GO" id="GO:0006508">
    <property type="term" value="P:proteolysis"/>
    <property type="evidence" value="ECO:0007669"/>
    <property type="project" value="UniProtKB-KW"/>
</dbReference>
<dbReference type="FunFam" id="3.30.2010.30:FF:000001">
    <property type="entry name" value="Leukotriene A(4) hydrolase"/>
    <property type="match status" value="1"/>
</dbReference>
<keyword evidence="5 11" id="KW-0479">Metal-binding</keyword>
<keyword evidence="3" id="KW-0963">Cytoplasm</keyword>
<dbReference type="InterPro" id="IPR038502">
    <property type="entry name" value="M1_LTA-4_hydro/amino_C_sf"/>
</dbReference>
<feature type="binding site" evidence="11">
    <location>
        <position position="257"/>
    </location>
    <ligand>
        <name>Zn(2+)</name>
        <dbReference type="ChEBI" id="CHEBI:29105"/>
        <note>catalytic</note>
    </ligand>
</feature>
<evidence type="ECO:0000256" key="1">
    <source>
        <dbReference type="ARBA" id="ARBA00004496"/>
    </source>
</evidence>
<dbReference type="Pfam" id="PF09127">
    <property type="entry name" value="Leuk-A4-hydro_C"/>
    <property type="match status" value="1"/>
</dbReference>
<dbReference type="InterPro" id="IPR034015">
    <property type="entry name" value="M1_LTA4H"/>
</dbReference>
<dbReference type="STRING" id="8128.ENSONIP00000070777"/>
<dbReference type="InterPro" id="IPR045357">
    <property type="entry name" value="Aminopeptidase_N-like_N"/>
</dbReference>
<feature type="active site" description="Proton donor" evidence="9">
    <location>
        <position position="345"/>
    </location>
</feature>
<dbReference type="Proteomes" id="UP000005207">
    <property type="component" value="Linkage group LG17"/>
</dbReference>
<feature type="binding site" evidence="11">
    <location>
        <position position="261"/>
    </location>
    <ligand>
        <name>Zn(2+)</name>
        <dbReference type="ChEBI" id="CHEBI:29105"/>
        <note>catalytic</note>
    </ligand>
</feature>
<evidence type="ECO:0000313" key="15">
    <source>
        <dbReference type="Proteomes" id="UP000005207"/>
    </source>
</evidence>
<dbReference type="GO" id="GO:0043171">
    <property type="term" value="P:peptide catabolic process"/>
    <property type="evidence" value="ECO:0007669"/>
    <property type="project" value="TreeGrafter"/>
</dbReference>
<accession>I3JL21</accession>
<protein>
    <submittedName>
        <fullName evidence="14">Leukotriene A4 hydrolase</fullName>
    </submittedName>
</protein>
<dbReference type="PANTHER" id="PTHR45726">
    <property type="entry name" value="LEUKOTRIENE A-4 HYDROLASE"/>
    <property type="match status" value="1"/>
</dbReference>
<dbReference type="HOGENOM" id="CLU_014505_1_2_1"/>
<dbReference type="Pfam" id="PF01433">
    <property type="entry name" value="Peptidase_M1"/>
    <property type="match status" value="1"/>
</dbReference>
<feature type="signal peptide" evidence="12">
    <location>
        <begin position="1"/>
        <end position="29"/>
    </location>
</feature>
<evidence type="ECO:0000256" key="10">
    <source>
        <dbReference type="PIRSR" id="PIRSR634015-2"/>
    </source>
</evidence>
<gene>
    <name evidence="14" type="primary">LTA4H</name>
    <name evidence="14" type="synonym">LOC109194261</name>
</gene>
<keyword evidence="8" id="KW-0482">Metalloprotease</keyword>
<dbReference type="AlphaFoldDB" id="I3JL21"/>
<evidence type="ECO:0000313" key="14">
    <source>
        <dbReference type="Ensembl" id="ENSONIP00000009565.2"/>
    </source>
</evidence>
<dbReference type="GO" id="GO:0070006">
    <property type="term" value="F:metalloaminopeptidase activity"/>
    <property type="evidence" value="ECO:0007669"/>
    <property type="project" value="UniProtKB-ARBA"/>
</dbReference>
<dbReference type="eggNOG" id="KOG1047">
    <property type="taxonomic scope" value="Eukaryota"/>
</dbReference>
<evidence type="ECO:0000256" key="8">
    <source>
        <dbReference type="ARBA" id="ARBA00023049"/>
    </source>
</evidence>